<evidence type="ECO:0000313" key="2">
    <source>
        <dbReference type="Proteomes" id="UP000595894"/>
    </source>
</evidence>
<keyword evidence="2" id="KW-1185">Reference proteome</keyword>
<dbReference type="KEGG" id="sari:H5J25_13785"/>
<accession>A0A974NT97</accession>
<reference evidence="2" key="1">
    <citation type="submission" date="2020-09" db="EMBL/GenBank/DDBJ databases">
        <title>Sphingomonas sp., a new species isolated from pork steak.</title>
        <authorList>
            <person name="Heidler von Heilborn D."/>
        </authorList>
    </citation>
    <scope>NUCLEOTIDE SEQUENCE [LARGE SCALE GENOMIC DNA]</scope>
</reference>
<evidence type="ECO:0000313" key="1">
    <source>
        <dbReference type="EMBL" id="QQV76516.1"/>
    </source>
</evidence>
<dbReference type="Proteomes" id="UP000595894">
    <property type="component" value="Chromosome"/>
</dbReference>
<sequence>MTSKETQAQRIARARQALADFAAANPGAVDRVNLRLSRIDAARKRERDRFETRVLGRLPEPPVFKKPKGMTASVWRREQAKLIAEAQAAQSLSVKWAHKQGTPETLEHASNTHEGALAQLCANGTINAEQLEWTAQIANVHRSIASDVVVKVASFEARVDQSTRGGDVGERIHRVRMHHAYGIWREMLPAPKTLVLDMIVGDAIGYTVAAVRHRVHNRKAKRLLLEAIARWPMSVAAAFSAIDQGMVDAMNRLDEAPVRLTPHPFGNDSEPSYDQSRAQEFGREATDEPYLLPAIDADFLDEKGHLKPWADIARIVREKVAALSE</sequence>
<name>A0A974NT97_9SPHN</name>
<protein>
    <submittedName>
        <fullName evidence="1">Uncharacterized protein</fullName>
    </submittedName>
</protein>
<organism evidence="1 2">
    <name type="scientific">Sphingomonas aliaeris</name>
    <dbReference type="NCBI Taxonomy" id="2759526"/>
    <lineage>
        <taxon>Bacteria</taxon>
        <taxon>Pseudomonadati</taxon>
        <taxon>Pseudomonadota</taxon>
        <taxon>Alphaproteobacteria</taxon>
        <taxon>Sphingomonadales</taxon>
        <taxon>Sphingomonadaceae</taxon>
        <taxon>Sphingomonas</taxon>
    </lineage>
</organism>
<dbReference type="EMBL" id="CP061035">
    <property type="protein sequence ID" value="QQV76516.1"/>
    <property type="molecule type" value="Genomic_DNA"/>
</dbReference>
<proteinExistence type="predicted"/>
<gene>
    <name evidence="1" type="ORF">H5J25_13785</name>
</gene>
<dbReference type="AlphaFoldDB" id="A0A974NT97"/>